<dbReference type="PROSITE" id="PS50112">
    <property type="entry name" value="PAS"/>
    <property type="match status" value="1"/>
</dbReference>
<dbReference type="InterPro" id="IPR005467">
    <property type="entry name" value="His_kinase_dom"/>
</dbReference>
<dbReference type="CDD" id="cd00082">
    <property type="entry name" value="HisKA"/>
    <property type="match status" value="1"/>
</dbReference>
<evidence type="ECO:0000256" key="1">
    <source>
        <dbReference type="ARBA" id="ARBA00000085"/>
    </source>
</evidence>
<dbReference type="InterPro" id="IPR036890">
    <property type="entry name" value="HATPase_C_sf"/>
</dbReference>
<keyword evidence="5 10" id="KW-0418">Kinase</keyword>
<dbReference type="CDD" id="cd00130">
    <property type="entry name" value="PAS"/>
    <property type="match status" value="1"/>
</dbReference>
<dbReference type="InterPro" id="IPR004358">
    <property type="entry name" value="Sig_transdc_His_kin-like_C"/>
</dbReference>
<dbReference type="PANTHER" id="PTHR43304">
    <property type="entry name" value="PHYTOCHROME-LIKE PROTEIN CPH1"/>
    <property type="match status" value="1"/>
</dbReference>
<protein>
    <recommendedName>
        <fullName evidence="2">histidine kinase</fullName>
        <ecNumber evidence="2">2.7.13.3</ecNumber>
    </recommendedName>
</protein>
<dbReference type="PATRIC" id="fig|1379870.5.peg.3920"/>
<proteinExistence type="predicted"/>
<evidence type="ECO:0000256" key="5">
    <source>
        <dbReference type="ARBA" id="ARBA00022777"/>
    </source>
</evidence>
<sequence>MTGTAALSISEVALENEQLRLALQAAQVGTWDYNMETGQAEWSVICKRLFGLPEDASVTPAVLLEQVHPDDRERVAHANARVLSPQSDGDHNVIFRTLREGSAPRWVQAKGKTILNDEGRILRFNGVVIDVTELKQAQEALQQSAEVLEQRVAERTQELKEANLQLKKSNENLAEFAYIASHDLQEPLRKIQSFGDILRDQYESQLGEGIMYLERMQSAARRMSTLIKDLLTFSRLSTRQENTTTVSLTDILSHVLHDLELAIQETGAEVTVESLPSVKGDASQLAQLFQNLVSNAIKFGHPGTKPVIEIRTERITATDLPLTIRPVRAVAAYQRIDVSDNGIGFDEKYIERIFQVFQRLHGTSKYAGTGIGLAICEKVVVNHGGSITARSQPGKGTTFSVYLPL</sequence>
<dbReference type="SUPFAM" id="SSF55785">
    <property type="entry name" value="PYP-like sensor domain (PAS domain)"/>
    <property type="match status" value="1"/>
</dbReference>
<keyword evidence="3" id="KW-0597">Phosphoprotein</keyword>
<evidence type="ECO:0000259" key="9">
    <source>
        <dbReference type="PROSITE" id="PS50113"/>
    </source>
</evidence>
<dbReference type="PROSITE" id="PS50109">
    <property type="entry name" value="HIS_KIN"/>
    <property type="match status" value="1"/>
</dbReference>
<evidence type="ECO:0000259" key="8">
    <source>
        <dbReference type="PROSITE" id="PS50112"/>
    </source>
</evidence>
<dbReference type="InterPro" id="IPR003594">
    <property type="entry name" value="HATPase_dom"/>
</dbReference>
<dbReference type="Gene3D" id="3.30.450.20">
    <property type="entry name" value="PAS domain"/>
    <property type="match status" value="1"/>
</dbReference>
<evidence type="ECO:0000313" key="11">
    <source>
        <dbReference type="Proteomes" id="UP000033054"/>
    </source>
</evidence>
<evidence type="ECO:0000256" key="3">
    <source>
        <dbReference type="ARBA" id="ARBA00022553"/>
    </source>
</evidence>
<dbReference type="EMBL" id="CP010429">
    <property type="protein sequence ID" value="AKD58620.1"/>
    <property type="molecule type" value="Genomic_DNA"/>
</dbReference>
<reference evidence="10 11" key="1">
    <citation type="journal article" date="2014" name="Curr. Microbiol.">
        <title>Spirosoma radiotolerans sp. nov., a gamma-radiation-resistant bacterium isolated from gamma ray-irradiated soil.</title>
        <authorList>
            <person name="Lee J.J."/>
            <person name="Srinivasan S."/>
            <person name="Lim S."/>
            <person name="Joe M."/>
            <person name="Im S."/>
            <person name="Bae S.I."/>
            <person name="Park K.R."/>
            <person name="Han J.H."/>
            <person name="Park S.H."/>
            <person name="Joo B.M."/>
            <person name="Park S.J."/>
            <person name="Kim M.K."/>
        </authorList>
    </citation>
    <scope>NUCLEOTIDE SEQUENCE [LARGE SCALE GENOMIC DNA]</scope>
    <source>
        <strain evidence="10 11">DG5A</strain>
    </source>
</reference>
<accession>A0A0E4A1Y4</accession>
<dbReference type="SMART" id="SM00387">
    <property type="entry name" value="HATPase_c"/>
    <property type="match status" value="1"/>
</dbReference>
<evidence type="ECO:0000256" key="2">
    <source>
        <dbReference type="ARBA" id="ARBA00012438"/>
    </source>
</evidence>
<dbReference type="Gene3D" id="3.30.565.10">
    <property type="entry name" value="Histidine kinase-like ATPase, C-terminal domain"/>
    <property type="match status" value="1"/>
</dbReference>
<dbReference type="STRING" id="1379870.SD10_18125"/>
<dbReference type="PROSITE" id="PS50113">
    <property type="entry name" value="PAC"/>
    <property type="match status" value="1"/>
</dbReference>
<evidence type="ECO:0000256" key="6">
    <source>
        <dbReference type="SAM" id="Coils"/>
    </source>
</evidence>
<keyword evidence="4" id="KW-0808">Transferase</keyword>
<dbReference type="HOGENOM" id="CLU_000445_114_71_10"/>
<evidence type="ECO:0000256" key="4">
    <source>
        <dbReference type="ARBA" id="ARBA00022679"/>
    </source>
</evidence>
<evidence type="ECO:0000313" key="10">
    <source>
        <dbReference type="EMBL" id="AKD58620.1"/>
    </source>
</evidence>
<dbReference type="InterPro" id="IPR052162">
    <property type="entry name" value="Sensor_kinase/Photoreceptor"/>
</dbReference>
<dbReference type="Pfam" id="PF08447">
    <property type="entry name" value="PAS_3"/>
    <property type="match status" value="1"/>
</dbReference>
<dbReference type="SMART" id="SM00091">
    <property type="entry name" value="PAS"/>
    <property type="match status" value="1"/>
</dbReference>
<dbReference type="FunFam" id="3.30.565.10:FF:000006">
    <property type="entry name" value="Sensor histidine kinase WalK"/>
    <property type="match status" value="1"/>
</dbReference>
<dbReference type="EC" id="2.7.13.3" evidence="2"/>
<keyword evidence="6" id="KW-0175">Coiled coil</keyword>
<dbReference type="Proteomes" id="UP000033054">
    <property type="component" value="Chromosome"/>
</dbReference>
<feature type="domain" description="Histidine kinase" evidence="7">
    <location>
        <begin position="179"/>
        <end position="405"/>
    </location>
</feature>
<keyword evidence="11" id="KW-1185">Reference proteome</keyword>
<dbReference type="InterPro" id="IPR001610">
    <property type="entry name" value="PAC"/>
</dbReference>
<organism evidence="10 11">
    <name type="scientific">Spirosoma radiotolerans</name>
    <dbReference type="NCBI Taxonomy" id="1379870"/>
    <lineage>
        <taxon>Bacteria</taxon>
        <taxon>Pseudomonadati</taxon>
        <taxon>Bacteroidota</taxon>
        <taxon>Cytophagia</taxon>
        <taxon>Cytophagales</taxon>
        <taxon>Cytophagaceae</taxon>
        <taxon>Spirosoma</taxon>
    </lineage>
</organism>
<dbReference type="InterPro" id="IPR000700">
    <property type="entry name" value="PAS-assoc_C"/>
</dbReference>
<dbReference type="GO" id="GO:0000155">
    <property type="term" value="F:phosphorelay sensor kinase activity"/>
    <property type="evidence" value="ECO:0007669"/>
    <property type="project" value="InterPro"/>
</dbReference>
<dbReference type="InterPro" id="IPR003661">
    <property type="entry name" value="HisK_dim/P_dom"/>
</dbReference>
<feature type="domain" description="PAC" evidence="9">
    <location>
        <begin position="91"/>
        <end position="143"/>
    </location>
</feature>
<feature type="coiled-coil region" evidence="6">
    <location>
        <begin position="131"/>
        <end position="172"/>
    </location>
</feature>
<dbReference type="SUPFAM" id="SSF55874">
    <property type="entry name" value="ATPase domain of HSP90 chaperone/DNA topoisomerase II/histidine kinase"/>
    <property type="match status" value="1"/>
</dbReference>
<dbReference type="Pfam" id="PF00512">
    <property type="entry name" value="HisKA"/>
    <property type="match status" value="1"/>
</dbReference>
<feature type="domain" description="PAS" evidence="8">
    <location>
        <begin position="15"/>
        <end position="86"/>
    </location>
</feature>
<dbReference type="InterPro" id="IPR013655">
    <property type="entry name" value="PAS_fold_3"/>
</dbReference>
<dbReference type="InterPro" id="IPR000014">
    <property type="entry name" value="PAS"/>
</dbReference>
<dbReference type="SUPFAM" id="SSF47384">
    <property type="entry name" value="Homodimeric domain of signal transducing histidine kinase"/>
    <property type="match status" value="1"/>
</dbReference>
<dbReference type="PANTHER" id="PTHR43304:SF1">
    <property type="entry name" value="PAC DOMAIN-CONTAINING PROTEIN"/>
    <property type="match status" value="1"/>
</dbReference>
<dbReference type="KEGG" id="srd:SD10_18125"/>
<dbReference type="Gene3D" id="2.10.70.100">
    <property type="match status" value="1"/>
</dbReference>
<dbReference type="InterPro" id="IPR036097">
    <property type="entry name" value="HisK_dim/P_sf"/>
</dbReference>
<name>A0A0E4A1Y4_9BACT</name>
<dbReference type="InterPro" id="IPR035965">
    <property type="entry name" value="PAS-like_dom_sf"/>
</dbReference>
<dbReference type="SMART" id="SM00388">
    <property type="entry name" value="HisKA"/>
    <property type="match status" value="1"/>
</dbReference>
<dbReference type="AlphaFoldDB" id="A0A0E4A1Y4"/>
<evidence type="ECO:0000259" key="7">
    <source>
        <dbReference type="PROSITE" id="PS50109"/>
    </source>
</evidence>
<dbReference type="SMART" id="SM00086">
    <property type="entry name" value="PAC"/>
    <property type="match status" value="1"/>
</dbReference>
<dbReference type="NCBIfam" id="TIGR00229">
    <property type="entry name" value="sensory_box"/>
    <property type="match status" value="1"/>
</dbReference>
<dbReference type="Gene3D" id="1.10.287.130">
    <property type="match status" value="1"/>
</dbReference>
<gene>
    <name evidence="10" type="ORF">SD10_18125</name>
</gene>
<dbReference type="Pfam" id="PF02518">
    <property type="entry name" value="HATPase_c"/>
    <property type="match status" value="1"/>
</dbReference>
<comment type="catalytic activity">
    <reaction evidence="1">
        <text>ATP + protein L-histidine = ADP + protein N-phospho-L-histidine.</text>
        <dbReference type="EC" id="2.7.13.3"/>
    </reaction>
</comment>
<dbReference type="PRINTS" id="PR00344">
    <property type="entry name" value="BCTRLSENSOR"/>
</dbReference>